<comment type="similarity">
    <text evidence="2">Belongs to the major facilitator superfamily. Sugar transporter (TC 2.A.1.1) family.</text>
</comment>
<sequence>MARGEGIRPSNVKAYPGKLTEEVFESCILAAMGGLIFGYDIGIQYSHYKLPRLPVYVDENPPCLLGGSLYLAGSAVSGFAKQVVMLIVGRLLLCFGIGFAIQMYRGALNMLFQLSITIGIITANLLNFVVSKCQYGWRISFSCAAVPPLIFFFGSLFLPDTPNSLIERGKCKEAKIILQKIRGVRDVDEEFNDLVLQVKNPRK</sequence>
<organism evidence="10 11">
    <name type="scientific">Cinchona calisaya</name>
    <dbReference type="NCBI Taxonomy" id="153742"/>
    <lineage>
        <taxon>Eukaryota</taxon>
        <taxon>Viridiplantae</taxon>
        <taxon>Streptophyta</taxon>
        <taxon>Embryophyta</taxon>
        <taxon>Tracheophyta</taxon>
        <taxon>Spermatophyta</taxon>
        <taxon>Magnoliopsida</taxon>
        <taxon>eudicotyledons</taxon>
        <taxon>Gunneridae</taxon>
        <taxon>Pentapetalae</taxon>
        <taxon>asterids</taxon>
        <taxon>lamiids</taxon>
        <taxon>Gentianales</taxon>
        <taxon>Rubiaceae</taxon>
        <taxon>Cinchonoideae</taxon>
        <taxon>Cinchoneae</taxon>
        <taxon>Cinchona</taxon>
    </lineage>
</organism>
<evidence type="ECO:0000256" key="1">
    <source>
        <dbReference type="ARBA" id="ARBA00004141"/>
    </source>
</evidence>
<dbReference type="PANTHER" id="PTHR23500">
    <property type="entry name" value="SOLUTE CARRIER FAMILY 2, FACILITATED GLUCOSE TRANSPORTER"/>
    <property type="match status" value="1"/>
</dbReference>
<evidence type="ECO:0000256" key="8">
    <source>
        <dbReference type="SAM" id="Phobius"/>
    </source>
</evidence>
<evidence type="ECO:0000313" key="10">
    <source>
        <dbReference type="EMBL" id="KAL3499414.1"/>
    </source>
</evidence>
<dbReference type="InterPro" id="IPR020846">
    <property type="entry name" value="MFS_dom"/>
</dbReference>
<keyword evidence="4 8" id="KW-0812">Transmembrane</keyword>
<name>A0ABD2Y157_9GENT</name>
<dbReference type="Pfam" id="PF00083">
    <property type="entry name" value="Sugar_tr"/>
    <property type="match status" value="1"/>
</dbReference>
<dbReference type="InterPro" id="IPR045262">
    <property type="entry name" value="STP/PLT_plant"/>
</dbReference>
<evidence type="ECO:0000256" key="7">
    <source>
        <dbReference type="ARBA" id="ARBA00044504"/>
    </source>
</evidence>
<dbReference type="EMBL" id="JBJUIK010000016">
    <property type="protein sequence ID" value="KAL3499414.1"/>
    <property type="molecule type" value="Genomic_DNA"/>
</dbReference>
<dbReference type="PROSITE" id="PS50850">
    <property type="entry name" value="MFS"/>
    <property type="match status" value="1"/>
</dbReference>
<keyword evidence="11" id="KW-1185">Reference proteome</keyword>
<comment type="caution">
    <text evidence="10">The sequence shown here is derived from an EMBL/GenBank/DDBJ whole genome shotgun (WGS) entry which is preliminary data.</text>
</comment>
<evidence type="ECO:0000256" key="6">
    <source>
        <dbReference type="ARBA" id="ARBA00023136"/>
    </source>
</evidence>
<evidence type="ECO:0000259" key="9">
    <source>
        <dbReference type="PROSITE" id="PS50850"/>
    </source>
</evidence>
<keyword evidence="3" id="KW-0813">Transport</keyword>
<evidence type="ECO:0000256" key="3">
    <source>
        <dbReference type="ARBA" id="ARBA00022448"/>
    </source>
</evidence>
<dbReference type="AlphaFoldDB" id="A0ABD2Y157"/>
<dbReference type="PANTHER" id="PTHR23500:SF477">
    <property type="entry name" value="MAJOR FACILITATOR SUPERFAMILY (MFS) PROFILE DOMAIN-CONTAINING PROTEIN"/>
    <property type="match status" value="1"/>
</dbReference>
<feature type="transmembrane region" description="Helical" evidence="8">
    <location>
        <begin position="110"/>
        <end position="130"/>
    </location>
</feature>
<feature type="domain" description="Major facilitator superfamily (MFS) profile" evidence="9">
    <location>
        <begin position="1"/>
        <end position="203"/>
    </location>
</feature>
<reference evidence="10 11" key="1">
    <citation type="submission" date="2024-11" db="EMBL/GenBank/DDBJ databases">
        <title>A near-complete genome assembly of Cinchona calisaya.</title>
        <authorList>
            <person name="Lian D.C."/>
            <person name="Zhao X.W."/>
            <person name="Wei L."/>
        </authorList>
    </citation>
    <scope>NUCLEOTIDE SEQUENCE [LARGE SCALE GENOMIC DNA]</scope>
    <source>
        <tissue evidence="10">Nenye</tissue>
    </source>
</reference>
<feature type="transmembrane region" description="Helical" evidence="8">
    <location>
        <begin position="23"/>
        <end position="42"/>
    </location>
</feature>
<evidence type="ECO:0000313" key="11">
    <source>
        <dbReference type="Proteomes" id="UP001630127"/>
    </source>
</evidence>
<evidence type="ECO:0000256" key="5">
    <source>
        <dbReference type="ARBA" id="ARBA00022989"/>
    </source>
</evidence>
<feature type="transmembrane region" description="Helical" evidence="8">
    <location>
        <begin position="83"/>
        <end position="104"/>
    </location>
</feature>
<evidence type="ECO:0000256" key="2">
    <source>
        <dbReference type="ARBA" id="ARBA00010992"/>
    </source>
</evidence>
<dbReference type="Gene3D" id="1.20.1250.20">
    <property type="entry name" value="MFS general substrate transporter like domains"/>
    <property type="match status" value="1"/>
</dbReference>
<keyword evidence="5 8" id="KW-1133">Transmembrane helix</keyword>
<gene>
    <name evidence="10" type="ORF">ACH5RR_038507</name>
</gene>
<evidence type="ECO:0000256" key="4">
    <source>
        <dbReference type="ARBA" id="ARBA00022692"/>
    </source>
</evidence>
<accession>A0ABD2Y157</accession>
<comment type="subcellular location">
    <subcellularLocation>
        <location evidence="1">Membrane</location>
        <topology evidence="1">Multi-pass membrane protein</topology>
    </subcellularLocation>
</comment>
<dbReference type="GO" id="GO:0016020">
    <property type="term" value="C:membrane"/>
    <property type="evidence" value="ECO:0007669"/>
    <property type="project" value="UniProtKB-SubCell"/>
</dbReference>
<keyword evidence="6 8" id="KW-0472">Membrane</keyword>
<proteinExistence type="inferred from homology"/>
<dbReference type="SUPFAM" id="SSF103473">
    <property type="entry name" value="MFS general substrate transporter"/>
    <property type="match status" value="1"/>
</dbReference>
<comment type="similarity">
    <text evidence="7">Belongs to the major facilitator superfamily. Phosphate:H(+) symporter (TC 2.A.1.9) family.</text>
</comment>
<feature type="transmembrane region" description="Helical" evidence="8">
    <location>
        <begin position="137"/>
        <end position="158"/>
    </location>
</feature>
<protein>
    <recommendedName>
        <fullName evidence="9">Major facilitator superfamily (MFS) profile domain-containing protein</fullName>
    </recommendedName>
</protein>
<dbReference type="InterPro" id="IPR036259">
    <property type="entry name" value="MFS_trans_sf"/>
</dbReference>
<dbReference type="Proteomes" id="UP001630127">
    <property type="component" value="Unassembled WGS sequence"/>
</dbReference>
<dbReference type="InterPro" id="IPR005828">
    <property type="entry name" value="MFS_sugar_transport-like"/>
</dbReference>